<proteinExistence type="predicted"/>
<name>S5DR31_9VIRU</name>
<sequence>MATTNIEYIDTRENLSLGFTTRKQGSLVASCRDDCSEPIHDSKFPRQALVWRCGECGGFFPVQPQLMFIIYTFQFC</sequence>
<dbReference type="EMBL" id="KC752219">
    <property type="protein sequence ID" value="AGQ20128.1"/>
    <property type="molecule type" value="Genomic_DNA"/>
</dbReference>
<organism evidence="1">
    <name type="scientific">Apophua simplicipes ichnovirus</name>
    <dbReference type="NCBI Taxonomy" id="1329648"/>
    <lineage>
        <taxon>Viruses</taxon>
        <taxon>Viruses incertae sedis</taxon>
        <taxon>Polydnaviriformidae</taxon>
        <taxon>Ichnoviriform</taxon>
    </lineage>
</organism>
<reference evidence="1" key="1">
    <citation type="journal article" date="2013" name="J. Gen. Virol.">
        <title>Ultrastructural and genomic characterization of a second banchine polydnavirus confirms the existence of shared features within this ichnovirus lineage.</title>
        <authorList>
            <person name="Djoumad A."/>
            <person name="Stoltz D."/>
            <person name="Beliveau C."/>
            <person name="Boyle B."/>
            <person name="Kuhn L."/>
            <person name="Cusson M."/>
        </authorList>
    </citation>
    <scope>NUCLEOTIDE SEQUENCE</scope>
</reference>
<accession>S5DR31</accession>
<evidence type="ECO:0000313" key="1">
    <source>
        <dbReference type="EMBL" id="AGQ20128.1"/>
    </source>
</evidence>
<protein>
    <submittedName>
        <fullName evidence="1">AsIV-cont00013-ORF3</fullName>
    </submittedName>
</protein>